<feature type="transmembrane region" description="Helical" evidence="5">
    <location>
        <begin position="20"/>
        <end position="43"/>
    </location>
</feature>
<keyword evidence="2 5" id="KW-0812">Transmembrane</keyword>
<dbReference type="RefSeq" id="WP_345918378.1">
    <property type="nucleotide sequence ID" value="NZ_JBDIVE010000002.1"/>
</dbReference>
<keyword evidence="4 5" id="KW-0472">Membrane</keyword>
<accession>A0ABU9YV66</accession>
<evidence type="ECO:0000313" key="7">
    <source>
        <dbReference type="Proteomes" id="UP001410394"/>
    </source>
</evidence>
<protein>
    <submittedName>
        <fullName evidence="6">EI24 domain-containing protein</fullName>
    </submittedName>
</protein>
<organism evidence="6 7">
    <name type="scientific">Uliginosibacterium sediminicola</name>
    <dbReference type="NCBI Taxonomy" id="2024550"/>
    <lineage>
        <taxon>Bacteria</taxon>
        <taxon>Pseudomonadati</taxon>
        <taxon>Pseudomonadota</taxon>
        <taxon>Betaproteobacteria</taxon>
        <taxon>Rhodocyclales</taxon>
        <taxon>Zoogloeaceae</taxon>
        <taxon>Uliginosibacterium</taxon>
    </lineage>
</organism>
<dbReference type="Proteomes" id="UP001410394">
    <property type="component" value="Unassembled WGS sequence"/>
</dbReference>
<evidence type="ECO:0000313" key="6">
    <source>
        <dbReference type="EMBL" id="MEN3067608.1"/>
    </source>
</evidence>
<dbReference type="Pfam" id="PF07264">
    <property type="entry name" value="EI24"/>
    <property type="match status" value="1"/>
</dbReference>
<evidence type="ECO:0000256" key="5">
    <source>
        <dbReference type="SAM" id="Phobius"/>
    </source>
</evidence>
<keyword evidence="3 5" id="KW-1133">Transmembrane helix</keyword>
<gene>
    <name evidence="6" type="ORF">ABDB84_03890</name>
</gene>
<sequence length="247" mass="27297">MFKILSAWLRALHSLLRGDILWHLLWPTVLAFALWIALAVAVWGETANLLLQYVQAWPAVGKWFADGSLWALALTGFAHILLLLLFVPLSLLTASVLISVFALPLMLERVAASDYPELQLRRGGTQIGSITNALVALLLFIVLALLSLPLWLIPGMGIFLSIGLSAWLNQRCYRYDALMQHADAHELQALPARHRAELYALGLGAGVLAYVPLLNLFVPALTGLSFVHFLLQALREARANEHIIDIN</sequence>
<dbReference type="InterPro" id="IPR059112">
    <property type="entry name" value="CysZ/EI24"/>
</dbReference>
<feature type="transmembrane region" description="Helical" evidence="5">
    <location>
        <begin position="198"/>
        <end position="221"/>
    </location>
</feature>
<evidence type="ECO:0000256" key="3">
    <source>
        <dbReference type="ARBA" id="ARBA00022989"/>
    </source>
</evidence>
<evidence type="ECO:0000256" key="2">
    <source>
        <dbReference type="ARBA" id="ARBA00022692"/>
    </source>
</evidence>
<evidence type="ECO:0000256" key="1">
    <source>
        <dbReference type="ARBA" id="ARBA00004141"/>
    </source>
</evidence>
<name>A0ABU9YV66_9RHOO</name>
<feature type="transmembrane region" description="Helical" evidence="5">
    <location>
        <begin position="127"/>
        <end position="145"/>
    </location>
</feature>
<proteinExistence type="predicted"/>
<feature type="transmembrane region" description="Helical" evidence="5">
    <location>
        <begin position="77"/>
        <end position="107"/>
    </location>
</feature>
<keyword evidence="7" id="KW-1185">Reference proteome</keyword>
<dbReference type="EMBL" id="JBDIVE010000002">
    <property type="protein sequence ID" value="MEN3067608.1"/>
    <property type="molecule type" value="Genomic_DNA"/>
</dbReference>
<evidence type="ECO:0000256" key="4">
    <source>
        <dbReference type="ARBA" id="ARBA00023136"/>
    </source>
</evidence>
<feature type="transmembrane region" description="Helical" evidence="5">
    <location>
        <begin position="151"/>
        <end position="169"/>
    </location>
</feature>
<comment type="caution">
    <text evidence="6">The sequence shown here is derived from an EMBL/GenBank/DDBJ whole genome shotgun (WGS) entry which is preliminary data.</text>
</comment>
<comment type="subcellular location">
    <subcellularLocation>
        <location evidence="1">Membrane</location>
        <topology evidence="1">Multi-pass membrane protein</topology>
    </subcellularLocation>
</comment>
<reference evidence="6 7" key="1">
    <citation type="journal article" date="2018" name="Int. J. Syst. Evol. Microbiol.">
        <title>Uliginosibacterium sediminicola sp. nov., isolated from freshwater sediment.</title>
        <authorList>
            <person name="Hwang W.M."/>
            <person name="Kim S.M."/>
            <person name="Kang K."/>
            <person name="Ahn T.Y."/>
        </authorList>
    </citation>
    <scope>NUCLEOTIDE SEQUENCE [LARGE SCALE GENOMIC DNA]</scope>
    <source>
        <strain evidence="6 7">M1-21</strain>
    </source>
</reference>